<dbReference type="Gene3D" id="2.160.20.80">
    <property type="entry name" value="E3 ubiquitin-protein ligase SopA"/>
    <property type="match status" value="3"/>
</dbReference>
<dbReference type="PANTHER" id="PTHR14136">
    <property type="entry name" value="BTB_POZ DOMAIN-CONTAINING PROTEIN KCTD9"/>
    <property type="match status" value="1"/>
</dbReference>
<dbReference type="Proteomes" id="UP000729701">
    <property type="component" value="Unassembled WGS sequence"/>
</dbReference>
<dbReference type="InterPro" id="IPR001646">
    <property type="entry name" value="5peptide_repeat"/>
</dbReference>
<dbReference type="Gene3D" id="3.40.1460.10">
    <property type="entry name" value="Nuclease A inhibitor-like"/>
    <property type="match status" value="2"/>
</dbReference>
<accession>A0A951QSA5</accession>
<sequence>MNGYELLKRYALGERDFAGTNLAGLNLWDEIYGKADLSGIDLQDANLKGANLRCVAIRNANLQGADLSDADLTQVDLSGTNLSGANLSRANLNSANLSASNCQDVDFSHAQLTGYFNGANLKGSKLRNASLPWYSLQLNHADLSGVDLSGMNLVNVELNYAHLSGANLSNVNLGTAKLAGSNFSGANLRNANLENANLQGSNFTSAHLSNAKLKNANLAGSDIRYANLERADLTHINLSHTTIDGAIAPHCKSYLVWQMVNQGAPMEKLRGCDLSKVNLQGIDLSGVNLSGANFRNTNLSKAKLKGCNLSYVNFTRANLVSADLENADLSYARLGGANLESANLNRANLSHAYLFGANLEQAKLQGANLKGANLTGAQLKSADLMDTELTDANLNDATLVNTNLSNARNASATSLMFLYPTICCEEKSDCNQELLQEIVEAVEDVSYPSSESDSLYNVFFWELAERGELTLLNLLQAMGHLRIIELDDFKTRDINELEWLKFSSYSGSETRRNNQETIKALRSVIEEIEVHLTNLKIYQLITFNPYSELKEMYYILMGKTPVGDCLAISASVVECMDKQHSSPFLRVKDIGKIKPENLELVATVKTAIANFDGFTWEIAEQPATTLQNLLDTTGMLGIRELWDGFFGEDEEEDEQAKKCAALIKSNLTNLRVYRLGAINVEIYLVGQTEYGDWIGLHTVSTER</sequence>
<dbReference type="SUPFAM" id="SSF141571">
    <property type="entry name" value="Pentapeptide repeat-like"/>
    <property type="match status" value="3"/>
</dbReference>
<gene>
    <name evidence="1" type="ORF">KME60_28490</name>
</gene>
<dbReference type="Pfam" id="PF07924">
    <property type="entry name" value="NuiA"/>
    <property type="match status" value="2"/>
</dbReference>
<evidence type="ECO:0000313" key="2">
    <source>
        <dbReference type="Proteomes" id="UP000729701"/>
    </source>
</evidence>
<reference evidence="1" key="1">
    <citation type="submission" date="2021-05" db="EMBL/GenBank/DDBJ databases">
        <authorList>
            <person name="Pietrasiak N."/>
            <person name="Ward R."/>
            <person name="Stajich J.E."/>
            <person name="Kurbessoian T."/>
        </authorList>
    </citation>
    <scope>NUCLEOTIDE SEQUENCE</scope>
    <source>
        <strain evidence="1">GSE-NOS-MK-12-04C</strain>
    </source>
</reference>
<dbReference type="InterPro" id="IPR036587">
    <property type="entry name" value="NucleaseA_inhib-like_sf"/>
</dbReference>
<protein>
    <submittedName>
        <fullName evidence="1">Pentapeptide repeat-containing protein</fullName>
    </submittedName>
</protein>
<proteinExistence type="predicted"/>
<comment type="caution">
    <text evidence="1">The sequence shown here is derived from an EMBL/GenBank/DDBJ whole genome shotgun (WGS) entry which is preliminary data.</text>
</comment>
<dbReference type="InterPro" id="IPR051082">
    <property type="entry name" value="Pentapeptide-BTB/POZ_domain"/>
</dbReference>
<dbReference type="AlphaFoldDB" id="A0A951QSA5"/>
<organism evidence="1 2">
    <name type="scientific">Cyanomargarita calcarea GSE-NOS-MK-12-04C</name>
    <dbReference type="NCBI Taxonomy" id="2839659"/>
    <lineage>
        <taxon>Bacteria</taxon>
        <taxon>Bacillati</taxon>
        <taxon>Cyanobacteriota</taxon>
        <taxon>Cyanophyceae</taxon>
        <taxon>Nostocales</taxon>
        <taxon>Cyanomargaritaceae</taxon>
        <taxon>Cyanomargarita</taxon>
    </lineage>
</organism>
<dbReference type="PANTHER" id="PTHR14136:SF17">
    <property type="entry name" value="BTB_POZ DOMAIN-CONTAINING PROTEIN KCTD9"/>
    <property type="match status" value="1"/>
</dbReference>
<reference evidence="1" key="2">
    <citation type="journal article" date="2022" name="Microbiol. Resour. Announc.">
        <title>Metagenome Sequencing to Explore Phylogenomics of Terrestrial Cyanobacteria.</title>
        <authorList>
            <person name="Ward R.D."/>
            <person name="Stajich J.E."/>
            <person name="Johansen J.R."/>
            <person name="Huntemann M."/>
            <person name="Clum A."/>
            <person name="Foster B."/>
            <person name="Foster B."/>
            <person name="Roux S."/>
            <person name="Palaniappan K."/>
            <person name="Varghese N."/>
            <person name="Mukherjee S."/>
            <person name="Reddy T.B.K."/>
            <person name="Daum C."/>
            <person name="Copeland A."/>
            <person name="Chen I.A."/>
            <person name="Ivanova N.N."/>
            <person name="Kyrpides N.C."/>
            <person name="Shapiro N."/>
            <person name="Eloe-Fadrosh E.A."/>
            <person name="Pietrasiak N."/>
        </authorList>
    </citation>
    <scope>NUCLEOTIDE SEQUENCE</scope>
    <source>
        <strain evidence="1">GSE-NOS-MK-12-04C</strain>
    </source>
</reference>
<dbReference type="EMBL" id="JAHHGZ010000041">
    <property type="protein sequence ID" value="MBW4671254.1"/>
    <property type="molecule type" value="Genomic_DNA"/>
</dbReference>
<evidence type="ECO:0000313" key="1">
    <source>
        <dbReference type="EMBL" id="MBW4671254.1"/>
    </source>
</evidence>
<name>A0A951QSA5_9CYAN</name>
<dbReference type="InterPro" id="IPR012489">
    <property type="entry name" value="NucleaseA_inhib-like"/>
</dbReference>
<dbReference type="Pfam" id="PF00805">
    <property type="entry name" value="Pentapeptide"/>
    <property type="match status" value="6"/>
</dbReference>
<dbReference type="SUPFAM" id="SSF82602">
    <property type="entry name" value="Nuclease A inhibitor (NuiA)"/>
    <property type="match status" value="2"/>
</dbReference>